<keyword evidence="2" id="KW-1185">Reference proteome</keyword>
<evidence type="ECO:0000313" key="1">
    <source>
        <dbReference type="EMBL" id="KAB1640351.1"/>
    </source>
</evidence>
<dbReference type="RefSeq" id="WP_151431900.1">
    <property type="nucleotide sequence ID" value="NZ_JANJZI010000011.1"/>
</dbReference>
<evidence type="ECO:0008006" key="3">
    <source>
        <dbReference type="Google" id="ProtNLM"/>
    </source>
</evidence>
<name>A0A7C8BTP7_9ACTN</name>
<proteinExistence type="predicted"/>
<dbReference type="EMBL" id="WAJS01000044">
    <property type="protein sequence ID" value="KAB1640351.1"/>
    <property type="molecule type" value="Genomic_DNA"/>
</dbReference>
<reference evidence="1 2" key="1">
    <citation type="submission" date="2019-09" db="EMBL/GenBank/DDBJ databases">
        <title>Whole genome shotgun sequencing (WGS) of Ellagibacter isourolithinifaciens DSM 104140(T) and Adlercreutzia muris DSM 29508(T).</title>
        <authorList>
            <person name="Stoll D.A."/>
            <person name="Danylec N."/>
            <person name="Huch M."/>
        </authorList>
    </citation>
    <scope>NUCLEOTIDE SEQUENCE [LARGE SCALE GENOMIC DNA]</scope>
    <source>
        <strain evidence="1 2">DSM 29508</strain>
    </source>
</reference>
<dbReference type="AlphaFoldDB" id="A0A7C8BTP7"/>
<evidence type="ECO:0000313" key="2">
    <source>
        <dbReference type="Proteomes" id="UP000479639"/>
    </source>
</evidence>
<gene>
    <name evidence="1" type="ORF">F8D48_10505</name>
</gene>
<sequence length="463" mass="52399">MVRGSKDREARGGAAAENAAERPQLAVDDVVAFMSHPVFYELRTAVDVGILLFDDLDRFELPAGYSKEDMWRILFSIRKQAAVYIPEDPEREVDMWMVTTSSLSFNSEMLEVRSKVDSSLERSLREMQGSPFVTRFIERTLVGGLLAEGIVADEDRVHELFTGAAPANSVDQLIANYFWLSNECDNLARREVTHGLIENLYYGLIEGVDVDELPERVLAPLDPQLPPPQSQVLMDLVCTRAREVGDDMRFGPVLRIINITWFFRYFNVLPQLNVLVGLLLRNILALKWGLPVLSWLPEGFDPSLPDAPVDARRHQAVFEHWSTDYGFGFDFTPYFELNLRLYLRELERLAVSITYLEQLNEQIERIFESHINPRQKSILAALCREPGAILRIAPHQRTFRIAYGTARADFLGLEREGYLVREQEGRAFVFRAHPDLQGKIVQLGAAVVDSAEATLGSGAVVVS</sequence>
<protein>
    <recommendedName>
        <fullName evidence="3">Fido domain-containing protein</fullName>
    </recommendedName>
</protein>
<dbReference type="Proteomes" id="UP000479639">
    <property type="component" value="Unassembled WGS sequence"/>
</dbReference>
<organism evidence="1 2">
    <name type="scientific">Adlercreutzia muris</name>
    <dbReference type="NCBI Taxonomy" id="1796610"/>
    <lineage>
        <taxon>Bacteria</taxon>
        <taxon>Bacillati</taxon>
        <taxon>Actinomycetota</taxon>
        <taxon>Coriobacteriia</taxon>
        <taxon>Eggerthellales</taxon>
        <taxon>Eggerthellaceae</taxon>
        <taxon>Adlercreutzia</taxon>
    </lineage>
</organism>
<accession>A0A7C8BTP7</accession>
<comment type="caution">
    <text evidence="1">The sequence shown here is derived from an EMBL/GenBank/DDBJ whole genome shotgun (WGS) entry which is preliminary data.</text>
</comment>